<keyword evidence="2" id="KW-1185">Reference proteome</keyword>
<dbReference type="SUPFAM" id="SSF56112">
    <property type="entry name" value="Protein kinase-like (PK-like)"/>
    <property type="match status" value="1"/>
</dbReference>
<proteinExistence type="predicted"/>
<evidence type="ECO:0008006" key="3">
    <source>
        <dbReference type="Google" id="ProtNLM"/>
    </source>
</evidence>
<dbReference type="Gene3D" id="1.10.510.10">
    <property type="entry name" value="Transferase(Phosphotransferase) domain 1"/>
    <property type="match status" value="1"/>
</dbReference>
<reference evidence="1" key="1">
    <citation type="submission" date="2023-03" db="EMBL/GenBank/DDBJ databases">
        <title>Massive genome expansion in bonnet fungi (Mycena s.s.) driven by repeated elements and novel gene families across ecological guilds.</title>
        <authorList>
            <consortium name="Lawrence Berkeley National Laboratory"/>
            <person name="Harder C.B."/>
            <person name="Miyauchi S."/>
            <person name="Viragh M."/>
            <person name="Kuo A."/>
            <person name="Thoen E."/>
            <person name="Andreopoulos B."/>
            <person name="Lu D."/>
            <person name="Skrede I."/>
            <person name="Drula E."/>
            <person name="Henrissat B."/>
            <person name="Morin E."/>
            <person name="Kohler A."/>
            <person name="Barry K."/>
            <person name="LaButti K."/>
            <person name="Morin E."/>
            <person name="Salamov A."/>
            <person name="Lipzen A."/>
            <person name="Mereny Z."/>
            <person name="Hegedus B."/>
            <person name="Baldrian P."/>
            <person name="Stursova M."/>
            <person name="Weitz H."/>
            <person name="Taylor A."/>
            <person name="Grigoriev I.V."/>
            <person name="Nagy L.G."/>
            <person name="Martin F."/>
            <person name="Kauserud H."/>
        </authorList>
    </citation>
    <scope>NUCLEOTIDE SEQUENCE</scope>
    <source>
        <strain evidence="1">CBHHK182m</strain>
    </source>
</reference>
<dbReference type="AlphaFoldDB" id="A0AAD7J8Q3"/>
<organism evidence="1 2">
    <name type="scientific">Mycena metata</name>
    <dbReference type="NCBI Taxonomy" id="1033252"/>
    <lineage>
        <taxon>Eukaryota</taxon>
        <taxon>Fungi</taxon>
        <taxon>Dikarya</taxon>
        <taxon>Basidiomycota</taxon>
        <taxon>Agaricomycotina</taxon>
        <taxon>Agaricomycetes</taxon>
        <taxon>Agaricomycetidae</taxon>
        <taxon>Agaricales</taxon>
        <taxon>Marasmiineae</taxon>
        <taxon>Mycenaceae</taxon>
        <taxon>Mycena</taxon>
    </lineage>
</organism>
<dbReference type="EMBL" id="JARKIB010000041">
    <property type="protein sequence ID" value="KAJ7758624.1"/>
    <property type="molecule type" value="Genomic_DNA"/>
</dbReference>
<sequence>MAPDGPPNGSDTSFVVDADHQILGTGAAVSICYDRNLDFAECPENTALDDEDGNGLEDDVIERLREHTIHPLLCLLSAASYRFSTAYSQSRDAEASDGPFYPDARVLPASVSLPSVFLSSLRATHRLRDSPHILLVKTKIDDDVRVLKMCQNGGSHLIKEAGFMARLPETDFLVRSPHVVVDETGLFHGLLNDFHPASSLRIMTELLHPNAVPSLLPPSSDDRGRGSLAGVSTSITWGVKLAWATEIAAAVVWLQRWHGCSGCMRRTSSGRISRQTTSYCAQTWCPPEVQPLGWEGTVEGDVFALGLVLWCVAVEVGSGQREQDYVSPRLLWAEGIPDWFQSLVSSCLEHEPGRRPSTSDVYETLRIGDRLL</sequence>
<name>A0AAD7J8Q3_9AGAR</name>
<gene>
    <name evidence="1" type="ORF">B0H16DRAFT_1720713</name>
</gene>
<evidence type="ECO:0000313" key="1">
    <source>
        <dbReference type="EMBL" id="KAJ7758624.1"/>
    </source>
</evidence>
<dbReference type="Proteomes" id="UP001215598">
    <property type="component" value="Unassembled WGS sequence"/>
</dbReference>
<protein>
    <recommendedName>
        <fullName evidence="3">Protein kinase domain-containing protein</fullName>
    </recommendedName>
</protein>
<dbReference type="InterPro" id="IPR011009">
    <property type="entry name" value="Kinase-like_dom_sf"/>
</dbReference>
<evidence type="ECO:0000313" key="2">
    <source>
        <dbReference type="Proteomes" id="UP001215598"/>
    </source>
</evidence>
<comment type="caution">
    <text evidence="1">The sequence shown here is derived from an EMBL/GenBank/DDBJ whole genome shotgun (WGS) entry which is preliminary data.</text>
</comment>
<accession>A0AAD7J8Q3</accession>